<dbReference type="PANTHER" id="PTHR11319">
    <property type="entry name" value="G PROTEIN-COUPLED RECEPTOR-RELATED"/>
    <property type="match status" value="1"/>
</dbReference>
<evidence type="ECO:0000259" key="8">
    <source>
        <dbReference type="SMART" id="SM00635"/>
    </source>
</evidence>
<feature type="domain" description="BIG2" evidence="8">
    <location>
        <begin position="796"/>
        <end position="868"/>
    </location>
</feature>
<keyword evidence="10" id="KW-1185">Reference proteome</keyword>
<keyword evidence="5" id="KW-0732">Signal</keyword>
<keyword evidence="7" id="KW-0998">Cell outer membrane</keyword>
<dbReference type="EMBL" id="MZGS01000020">
    <property type="protein sequence ID" value="PWB87453.1"/>
    <property type="molecule type" value="Genomic_DNA"/>
</dbReference>
<dbReference type="SUPFAM" id="SSF51126">
    <property type="entry name" value="Pectin lyase-like"/>
    <property type="match status" value="2"/>
</dbReference>
<dbReference type="InterPro" id="IPR008964">
    <property type="entry name" value="Invasin/intimin_cell_adhesion"/>
</dbReference>
<dbReference type="Gene3D" id="2.60.40.1080">
    <property type="match status" value="4"/>
</dbReference>
<dbReference type="InterPro" id="IPR003368">
    <property type="entry name" value="POMP_repeat"/>
</dbReference>
<feature type="domain" description="BIG2" evidence="8">
    <location>
        <begin position="1049"/>
        <end position="1123"/>
    </location>
</feature>
<dbReference type="Proteomes" id="UP000251717">
    <property type="component" value="Unassembled WGS sequence"/>
</dbReference>
<dbReference type="InterPro" id="IPR006626">
    <property type="entry name" value="PbH1"/>
</dbReference>
<keyword evidence="6" id="KW-0472">Membrane</keyword>
<keyword evidence="4" id="KW-0964">Secreted</keyword>
<gene>
    <name evidence="9" type="ORF">MBBTH_10190</name>
</gene>
<proteinExistence type="predicted"/>
<dbReference type="Gene3D" id="2.160.20.10">
    <property type="entry name" value="Single-stranded right-handed beta-helix, Pectin lyase-like"/>
    <property type="match status" value="2"/>
</dbReference>
<dbReference type="SUPFAM" id="SSF49373">
    <property type="entry name" value="Invasin/intimin cell-adhesion fragments"/>
    <property type="match status" value="4"/>
</dbReference>
<evidence type="ECO:0000313" key="10">
    <source>
        <dbReference type="Proteomes" id="UP000251717"/>
    </source>
</evidence>
<sequence length="1316" mass="140967">MKFKKTIFILIIAVFLISIAGVCASDVNDEAVASQNFTTIESTQTDENEEISLPDESQVVGQTDNQEMISADVKGTFAALEREIQNGYNSNITLKNDYAYEGSGYEDGITISQSITIDGNGSTIDAKGQARIFNIRADNVVIKNITFINAKSTYDGGAVSWDGVCGSLSGCRFVNNSAEGFGGAVVWNGANGMAFDCSFVNNSANSGGAICYYRSTNCSVSYSSFIGNSARYGGAIDNTLADNCSVFYCNFENNSVKEAQNAGGVISWNGNGGVVSGCSFVNSSAECGGVMYWTRDNGNVSGCLFVNNSADEGIIYLYNGNHGKNFSVNDNIFLNNEGVAIYFYEMDSGSNADYNWFGHNATNYNIRPTTTANVEINTWLFLTATSTPNALYLSDSFDVVFRLCTYNSSEISEYDNGRLKEVNLTLTPINGRVNTTRTNLERPVRYYSEGSGSKLTATVEDAAYTIQITSEVMSFSELNSVINGVTIDTITLDKDFKYNSTTDGYFINGIIINRPLTIIGNGHVIDGAGQAGIFYIQSHDVVLKSITFINASRANDGGAILWEYDGNANISDCVFVNNSATKGGAIMLCGPNSAVSGCIFVNNSASMGGAIYWNWLSDGVVSGCAFLNNSADDGIIYFQNNNYDDVHNLAINDNIFLNCNGAAISFYRSVSGSNADYNWFGHNATNYNVNPNLPSCTVWLFLNATATSDTLGPLETSEIIFKLYAYDSNSQGVAEYDNALFNNINLTVTSTGGSVDKRVAKLNETIKFTPTESGIATVTAQFKNVEQKFDIDVTLHDASVSVNNSTLDLKIGDTFTIVATPDPANLNVTFVPDDSGVVSVDENGFVTALKGGTATIVVKVGGDGNYTENSTTVTVTVSKFFTEIILENDNFELNALENISAGATLNPASAGNLTYTSNDTSVAIVENGVIKALAAGTATITVSFAGNEYYAAAQNKTINVVVKLNGTSVTVNNSTLDLKIGDTFTIVATTVPDGLDVTFVPDNSGVVSVDENGVVTALKAGTANIVVKVEGDDHYAESSTNVIVTVSKVFTEIILENDNFTLNALENISAGATLNPAVAGNLTYTSNDTSVAIVENGVIKALAAGTATITVSFAGNEIYDTAENQTIAVTVSSNAPPVFALSENKNVAALYSAKANYKVLVTIDGKAVGAGETVTIKYNGKTYNVKTDKNGYATLKLNTKVKVKKYTITATYKGIKVTNKVTIKHVIKASNKKVKKSKKVTKVKVSLKKVNGKYLKGKILKIKFNKKTYKVKTNKKGVATWKVKKSMLKKLKVGKKYKYKVTYGKDIVTKKLTIKK</sequence>
<evidence type="ECO:0000256" key="1">
    <source>
        <dbReference type="ARBA" id="ARBA00004196"/>
    </source>
</evidence>
<dbReference type="Pfam" id="PF21461">
    <property type="entry name" value="HL_N-beta"/>
    <property type="match status" value="1"/>
</dbReference>
<dbReference type="Pfam" id="PF02415">
    <property type="entry name" value="Chlam_PMP"/>
    <property type="match status" value="1"/>
</dbReference>
<comment type="subcellular location">
    <subcellularLocation>
        <location evidence="1">Cell envelope</location>
    </subcellularLocation>
    <subcellularLocation>
        <location evidence="2">Cell outer membrane</location>
    </subcellularLocation>
    <subcellularLocation>
        <location evidence="3">Secreted</location>
    </subcellularLocation>
</comment>
<accession>A0A315XNC5</accession>
<evidence type="ECO:0000313" key="9">
    <source>
        <dbReference type="EMBL" id="PWB87453.1"/>
    </source>
</evidence>
<evidence type="ECO:0000256" key="4">
    <source>
        <dbReference type="ARBA" id="ARBA00022525"/>
    </source>
</evidence>
<dbReference type="InterPro" id="IPR039448">
    <property type="entry name" value="Beta_helix"/>
</dbReference>
<dbReference type="Pfam" id="PF13229">
    <property type="entry name" value="Beta_helix"/>
    <property type="match status" value="1"/>
</dbReference>
<feature type="domain" description="BIG2" evidence="8">
    <location>
        <begin position="965"/>
        <end position="1037"/>
    </location>
</feature>
<dbReference type="InterPro" id="IPR003343">
    <property type="entry name" value="Big_2"/>
</dbReference>
<evidence type="ECO:0000256" key="5">
    <source>
        <dbReference type="ARBA" id="ARBA00022729"/>
    </source>
</evidence>
<dbReference type="InterPro" id="IPR011050">
    <property type="entry name" value="Pectin_lyase_fold/virulence"/>
</dbReference>
<comment type="caution">
    <text evidence="9">The sequence shown here is derived from an EMBL/GenBank/DDBJ whole genome shotgun (WGS) entry which is preliminary data.</text>
</comment>
<dbReference type="GO" id="GO:0005576">
    <property type="term" value="C:extracellular region"/>
    <property type="evidence" value="ECO:0007669"/>
    <property type="project" value="UniProtKB-SubCell"/>
</dbReference>
<dbReference type="InterPro" id="IPR048734">
    <property type="entry name" value="HL_N-beta"/>
</dbReference>
<protein>
    <submittedName>
        <fullName evidence="9">Bacterial Ig-like domain protein</fullName>
    </submittedName>
</protein>
<dbReference type="RefSeq" id="WP_116591970.1">
    <property type="nucleotide sequence ID" value="NZ_MZGS01000020.1"/>
</dbReference>
<name>A0A315XNC5_9EURY</name>
<organism evidence="9 10">
    <name type="scientific">Methanobrevibacter thaueri</name>
    <dbReference type="NCBI Taxonomy" id="190975"/>
    <lineage>
        <taxon>Archaea</taxon>
        <taxon>Methanobacteriati</taxon>
        <taxon>Methanobacteriota</taxon>
        <taxon>Methanomada group</taxon>
        <taxon>Methanobacteria</taxon>
        <taxon>Methanobacteriales</taxon>
        <taxon>Methanobacteriaceae</taxon>
        <taxon>Methanobrevibacter</taxon>
    </lineage>
</organism>
<evidence type="ECO:0000256" key="3">
    <source>
        <dbReference type="ARBA" id="ARBA00004613"/>
    </source>
</evidence>
<evidence type="ECO:0000256" key="7">
    <source>
        <dbReference type="ARBA" id="ARBA00023237"/>
    </source>
</evidence>
<dbReference type="OrthoDB" id="78488at2157"/>
<evidence type="ECO:0000256" key="2">
    <source>
        <dbReference type="ARBA" id="ARBA00004442"/>
    </source>
</evidence>
<dbReference type="PANTHER" id="PTHR11319:SF35">
    <property type="entry name" value="OUTER MEMBRANE PROTEIN PMPC-RELATED"/>
    <property type="match status" value="1"/>
</dbReference>
<reference evidence="9 10" key="1">
    <citation type="submission" date="2017-03" db="EMBL/GenBank/DDBJ databases">
        <title>Genome sequence of Methanobrevibacter thaueri.</title>
        <authorList>
            <person name="Poehlein A."/>
            <person name="Seedorf H."/>
            <person name="Daniel R."/>
        </authorList>
    </citation>
    <scope>NUCLEOTIDE SEQUENCE [LARGE SCALE GENOMIC DNA]</scope>
    <source>
        <strain evidence="9 10">DSM 11995</strain>
    </source>
</reference>
<dbReference type="SMART" id="SM00710">
    <property type="entry name" value="PbH1"/>
    <property type="match status" value="13"/>
</dbReference>
<dbReference type="InterPro" id="IPR012334">
    <property type="entry name" value="Pectin_lyas_fold"/>
</dbReference>
<feature type="domain" description="BIG2" evidence="8">
    <location>
        <begin position="880"/>
        <end position="954"/>
    </location>
</feature>
<dbReference type="SMART" id="SM00635">
    <property type="entry name" value="BID_2"/>
    <property type="match status" value="4"/>
</dbReference>
<evidence type="ECO:0000256" key="6">
    <source>
        <dbReference type="ARBA" id="ARBA00023136"/>
    </source>
</evidence>